<dbReference type="InterPro" id="IPR052061">
    <property type="entry name" value="PTE-AB_protein"/>
</dbReference>
<dbReference type="AlphaFoldDB" id="A0A0C9MVN8"/>
<protein>
    <recommendedName>
        <fullName evidence="1">Thioesterase domain-containing protein</fullName>
    </recommendedName>
</protein>
<dbReference type="SUPFAM" id="SSF54637">
    <property type="entry name" value="Thioesterase/thiol ester dehydrase-isomerase"/>
    <property type="match status" value="1"/>
</dbReference>
<evidence type="ECO:0000313" key="2">
    <source>
        <dbReference type="EMBL" id="GAN06168.1"/>
    </source>
</evidence>
<dbReference type="STRING" id="91626.A0A0C9MVN8"/>
<evidence type="ECO:0000313" key="3">
    <source>
        <dbReference type="Proteomes" id="UP000053815"/>
    </source>
</evidence>
<organism evidence="2">
    <name type="scientific">Mucor ambiguus</name>
    <dbReference type="NCBI Taxonomy" id="91626"/>
    <lineage>
        <taxon>Eukaryota</taxon>
        <taxon>Fungi</taxon>
        <taxon>Fungi incertae sedis</taxon>
        <taxon>Mucoromycota</taxon>
        <taxon>Mucoromycotina</taxon>
        <taxon>Mucoromycetes</taxon>
        <taxon>Mucorales</taxon>
        <taxon>Mucorineae</taxon>
        <taxon>Mucoraceae</taxon>
        <taxon>Mucor</taxon>
    </lineage>
</organism>
<reference evidence="2" key="1">
    <citation type="submission" date="2014-09" db="EMBL/GenBank/DDBJ databases">
        <title>Draft genome sequence of an oleaginous Mucoromycotina fungus Mucor ambiguus NBRC6742.</title>
        <authorList>
            <person name="Takeda I."/>
            <person name="Yamane N."/>
            <person name="Morita T."/>
            <person name="Tamano K."/>
            <person name="Machida M."/>
            <person name="Baker S."/>
            <person name="Koike H."/>
        </authorList>
    </citation>
    <scope>NUCLEOTIDE SEQUENCE</scope>
    <source>
        <strain evidence="2">NBRC 6742</strain>
    </source>
</reference>
<keyword evidence="3" id="KW-1185">Reference proteome</keyword>
<dbReference type="Pfam" id="PF03061">
    <property type="entry name" value="4HBT"/>
    <property type="match status" value="1"/>
</dbReference>
<dbReference type="EMBL" id="DF836403">
    <property type="protein sequence ID" value="GAN06168.1"/>
    <property type="molecule type" value="Genomic_DNA"/>
</dbReference>
<gene>
    <name evidence="2" type="ORF">MAM1_0114c05648</name>
</gene>
<dbReference type="InterPro" id="IPR006683">
    <property type="entry name" value="Thioestr_dom"/>
</dbReference>
<dbReference type="Proteomes" id="UP000053815">
    <property type="component" value="Unassembled WGS sequence"/>
</dbReference>
<feature type="domain" description="Thioesterase" evidence="1">
    <location>
        <begin position="110"/>
        <end position="170"/>
    </location>
</feature>
<proteinExistence type="predicted"/>
<dbReference type="CDD" id="cd03443">
    <property type="entry name" value="PaaI_thioesterase"/>
    <property type="match status" value="1"/>
</dbReference>
<name>A0A0C9MVN8_9FUNG</name>
<dbReference type="OrthoDB" id="506431at2759"/>
<dbReference type="InterPro" id="IPR029069">
    <property type="entry name" value="HotDog_dom_sf"/>
</dbReference>
<accession>A0A0C9MVN8</accession>
<dbReference type="Gene3D" id="3.10.129.10">
    <property type="entry name" value="Hotdog Thioesterase"/>
    <property type="match status" value="1"/>
</dbReference>
<sequence length="206" mass="22952">MTAVSTTIDFDATINEKAPYDVEEIEDIEQKLADQEESIKLIQELRASDDWEEVVAYEHLSDSARSHSLTATTLRGPGMIAKRPVKFFNKEKTLCVMLIHFGSNLCGHDGIIHGGLAATVLDEMLAYVTIPSLPGFTGFTANLNVNYRKPIRSDQWVVIRGELEKLEGRKAWGKAWIETVDDTPVILTEATALYISPRTQGPVTKF</sequence>
<dbReference type="PANTHER" id="PTHR47260">
    <property type="entry name" value="UPF0644 PROTEIN PB2B4.06"/>
    <property type="match status" value="1"/>
</dbReference>
<dbReference type="PANTHER" id="PTHR47260:SF1">
    <property type="entry name" value="UPF0644 PROTEIN PB2B4.06"/>
    <property type="match status" value="1"/>
</dbReference>
<evidence type="ECO:0000259" key="1">
    <source>
        <dbReference type="Pfam" id="PF03061"/>
    </source>
</evidence>